<organism evidence="1 2">
    <name type="scientific">Jeotgalibacillus alimentarius</name>
    <dbReference type="NCBI Taxonomy" id="135826"/>
    <lineage>
        <taxon>Bacteria</taxon>
        <taxon>Bacillati</taxon>
        <taxon>Bacillota</taxon>
        <taxon>Bacilli</taxon>
        <taxon>Bacillales</taxon>
        <taxon>Caryophanaceae</taxon>
        <taxon>Jeotgalibacillus</taxon>
    </lineage>
</organism>
<dbReference type="Proteomes" id="UP000031950">
    <property type="component" value="Unassembled WGS sequence"/>
</dbReference>
<reference evidence="1 2" key="1">
    <citation type="submission" date="2015-01" db="EMBL/GenBank/DDBJ databases">
        <title>Genome sequence of Jeotgalibacillus alimentarius.</title>
        <authorList>
            <person name="Goh K.M."/>
            <person name="Chan K.-G."/>
            <person name="Yaakop A.S."/>
            <person name="Ee R."/>
            <person name="Gan H.M."/>
            <person name="Chan C.S."/>
        </authorList>
    </citation>
    <scope>NUCLEOTIDE SEQUENCE [LARGE SCALE GENOMIC DNA]</scope>
    <source>
        <strain evidence="1 2">YKJ-13</strain>
    </source>
</reference>
<accession>A0A0C2W2T3</accession>
<evidence type="ECO:0000313" key="2">
    <source>
        <dbReference type="Proteomes" id="UP000031950"/>
    </source>
</evidence>
<proteinExistence type="predicted"/>
<keyword evidence="2" id="KW-1185">Reference proteome</keyword>
<protein>
    <submittedName>
        <fullName evidence="1">Uncharacterized protein</fullName>
    </submittedName>
</protein>
<comment type="caution">
    <text evidence="1">The sequence shown here is derived from an EMBL/GenBank/DDBJ whole genome shotgun (WGS) entry which is preliminary data.</text>
</comment>
<sequence length="42" mass="4672">MHLYDSSTMMGTVFCDDPSSANRGWCQPGTESLEKITPEFSD</sequence>
<evidence type="ECO:0000313" key="1">
    <source>
        <dbReference type="EMBL" id="KIL50398.1"/>
    </source>
</evidence>
<gene>
    <name evidence="1" type="ORF">KP77_17730</name>
</gene>
<dbReference type="AlphaFoldDB" id="A0A0C2W2T3"/>
<dbReference type="EMBL" id="JXRQ01000017">
    <property type="protein sequence ID" value="KIL50398.1"/>
    <property type="molecule type" value="Genomic_DNA"/>
</dbReference>
<dbReference type="PATRIC" id="fig|135826.4.peg.1768"/>
<dbReference type="STRING" id="135826.KP77_17730"/>
<name>A0A0C2W2T3_9BACL</name>